<proteinExistence type="predicted"/>
<dbReference type="EMBL" id="VEPZ02001209">
    <property type="protein sequence ID" value="KAE8686781.1"/>
    <property type="molecule type" value="Genomic_DNA"/>
</dbReference>
<dbReference type="PANTHER" id="PTHR47990">
    <property type="entry name" value="2-OXOGLUTARATE (2OG) AND FE(II)-DEPENDENT OXYGENASE SUPERFAMILY PROTEIN-RELATED"/>
    <property type="match status" value="1"/>
</dbReference>
<dbReference type="InterPro" id="IPR044861">
    <property type="entry name" value="IPNS-like_FE2OG_OXY"/>
</dbReference>
<dbReference type="AlphaFoldDB" id="A0A6A2Z479"/>
<dbReference type="Gene3D" id="2.60.120.330">
    <property type="entry name" value="B-lactam Antibiotic, Isopenicillin N Synthase, Chain"/>
    <property type="match status" value="2"/>
</dbReference>
<accession>A0A6A2Z479</accession>
<reference evidence="2" key="1">
    <citation type="submission" date="2019-09" db="EMBL/GenBank/DDBJ databases">
        <title>Draft genome information of white flower Hibiscus syriacus.</title>
        <authorList>
            <person name="Kim Y.-M."/>
        </authorList>
    </citation>
    <scope>NUCLEOTIDE SEQUENCE [LARGE SCALE GENOMIC DNA]</scope>
    <source>
        <strain evidence="2">YM2019G1</strain>
    </source>
</reference>
<evidence type="ECO:0000313" key="2">
    <source>
        <dbReference type="EMBL" id="KAE8686781.1"/>
    </source>
</evidence>
<name>A0A6A2Z479_HIBSY</name>
<sequence>MESAKLQVREALEEYGCFEACSTESWSFRSQYLELWKSISVDDAHIAENVEQRLTTTLWPQGNISFSKTMASFTQLLSELQKTIMRMILESFGVEKYLDELIDSTNDQLRANNIKVDGLEVQSKDGEWMNIKPSPNSIIVIIGDSLTIWLNGRLSSPFHRVMMRGNKTRYVIGLFARAIGGYQVKAPEELVDDKHPRLFKPFEHDQYLEVYPPNLLKELHTELKLTAVPKIGA</sequence>
<evidence type="ECO:0000313" key="3">
    <source>
        <dbReference type="Proteomes" id="UP000436088"/>
    </source>
</evidence>
<gene>
    <name evidence="2" type="ORF">F3Y22_tig00111027pilonHSYRG00099</name>
</gene>
<dbReference type="InterPro" id="IPR050231">
    <property type="entry name" value="Iron_ascorbate_oxido_reductase"/>
</dbReference>
<protein>
    <recommendedName>
        <fullName evidence="1">Isopenicillin N synthase-like Fe(2+) 2OG dioxygenase domain-containing protein</fullName>
    </recommendedName>
</protein>
<feature type="domain" description="Isopenicillin N synthase-like Fe(2+) 2OG dioxygenase" evidence="1">
    <location>
        <begin position="113"/>
        <end position="177"/>
    </location>
</feature>
<organism evidence="2 3">
    <name type="scientific">Hibiscus syriacus</name>
    <name type="common">Rose of Sharon</name>
    <dbReference type="NCBI Taxonomy" id="106335"/>
    <lineage>
        <taxon>Eukaryota</taxon>
        <taxon>Viridiplantae</taxon>
        <taxon>Streptophyta</taxon>
        <taxon>Embryophyta</taxon>
        <taxon>Tracheophyta</taxon>
        <taxon>Spermatophyta</taxon>
        <taxon>Magnoliopsida</taxon>
        <taxon>eudicotyledons</taxon>
        <taxon>Gunneridae</taxon>
        <taxon>Pentapetalae</taxon>
        <taxon>rosids</taxon>
        <taxon>malvids</taxon>
        <taxon>Malvales</taxon>
        <taxon>Malvaceae</taxon>
        <taxon>Malvoideae</taxon>
        <taxon>Hibiscus</taxon>
    </lineage>
</organism>
<dbReference type="Pfam" id="PF03171">
    <property type="entry name" value="2OG-FeII_Oxy"/>
    <property type="match status" value="1"/>
</dbReference>
<comment type="caution">
    <text evidence="2">The sequence shown here is derived from an EMBL/GenBank/DDBJ whole genome shotgun (WGS) entry which is preliminary data.</text>
</comment>
<evidence type="ECO:0000259" key="1">
    <source>
        <dbReference type="Pfam" id="PF03171"/>
    </source>
</evidence>
<dbReference type="InterPro" id="IPR027443">
    <property type="entry name" value="IPNS-like_sf"/>
</dbReference>
<keyword evidence="3" id="KW-1185">Reference proteome</keyword>
<dbReference type="SUPFAM" id="SSF51197">
    <property type="entry name" value="Clavaminate synthase-like"/>
    <property type="match status" value="1"/>
</dbReference>
<dbReference type="Proteomes" id="UP000436088">
    <property type="component" value="Unassembled WGS sequence"/>
</dbReference>